<keyword evidence="2" id="KW-1185">Reference proteome</keyword>
<evidence type="ECO:0000313" key="2">
    <source>
        <dbReference type="Proteomes" id="UP000244189"/>
    </source>
</evidence>
<comment type="caution">
    <text evidence="1">The sequence shown here is derived from an EMBL/GenBank/DDBJ whole genome shotgun (WGS) entry which is preliminary data.</text>
</comment>
<sequence length="35" mass="3855">MRGWDAVAAYALSLTESAAWDQTLVAQRKGYGDRP</sequence>
<proteinExistence type="predicted"/>
<dbReference type="AlphaFoldDB" id="A0A2T5GND4"/>
<dbReference type="Proteomes" id="UP000244189">
    <property type="component" value="Unassembled WGS sequence"/>
</dbReference>
<protein>
    <submittedName>
        <fullName evidence="1">Uncharacterized protein</fullName>
    </submittedName>
</protein>
<reference evidence="1 2" key="1">
    <citation type="submission" date="2018-04" db="EMBL/GenBank/DDBJ databases">
        <title>Genomic Encyclopedia of Type Strains, Phase III (KMG-III): the genomes of soil and plant-associated and newly described type strains.</title>
        <authorList>
            <person name="Whitman W."/>
        </authorList>
    </citation>
    <scope>NUCLEOTIDE SEQUENCE [LARGE SCALE GENOMIC DNA]</scope>
    <source>
        <strain evidence="1 2">MA101b</strain>
    </source>
</reference>
<accession>A0A2T5GND4</accession>
<organism evidence="1 2">
    <name type="scientific">Sphingomonas aurantiaca</name>
    <dbReference type="NCBI Taxonomy" id="185949"/>
    <lineage>
        <taxon>Bacteria</taxon>
        <taxon>Pseudomonadati</taxon>
        <taxon>Pseudomonadota</taxon>
        <taxon>Alphaproteobacteria</taxon>
        <taxon>Sphingomonadales</taxon>
        <taxon>Sphingomonadaceae</taxon>
        <taxon>Sphingomonas</taxon>
    </lineage>
</organism>
<name>A0A2T5GND4_9SPHN</name>
<dbReference type="EMBL" id="QAOG01000002">
    <property type="protein sequence ID" value="PTQ60813.1"/>
    <property type="molecule type" value="Genomic_DNA"/>
</dbReference>
<gene>
    <name evidence="1" type="ORF">C8J26_1127</name>
</gene>
<evidence type="ECO:0000313" key="1">
    <source>
        <dbReference type="EMBL" id="PTQ60813.1"/>
    </source>
</evidence>